<dbReference type="EMBL" id="MPUH01000205">
    <property type="protein sequence ID" value="OMJ86461.1"/>
    <property type="molecule type" value="Genomic_DNA"/>
</dbReference>
<dbReference type="Proteomes" id="UP000187209">
    <property type="component" value="Unassembled WGS sequence"/>
</dbReference>
<evidence type="ECO:0000313" key="3">
    <source>
        <dbReference type="Proteomes" id="UP000187209"/>
    </source>
</evidence>
<feature type="coiled-coil region" evidence="1">
    <location>
        <begin position="147"/>
        <end position="210"/>
    </location>
</feature>
<dbReference type="AlphaFoldDB" id="A0A1R2CBS9"/>
<protein>
    <submittedName>
        <fullName evidence="2">Uncharacterized protein</fullName>
    </submittedName>
</protein>
<keyword evidence="1" id="KW-0175">Coiled coil</keyword>
<comment type="caution">
    <text evidence="2">The sequence shown here is derived from an EMBL/GenBank/DDBJ whole genome shotgun (WGS) entry which is preliminary data.</text>
</comment>
<keyword evidence="3" id="KW-1185">Reference proteome</keyword>
<name>A0A1R2CBS9_9CILI</name>
<evidence type="ECO:0000256" key="1">
    <source>
        <dbReference type="SAM" id="Coils"/>
    </source>
</evidence>
<proteinExistence type="predicted"/>
<accession>A0A1R2CBS9</accession>
<dbReference type="OrthoDB" id="321003at2759"/>
<reference evidence="2 3" key="1">
    <citation type="submission" date="2016-11" db="EMBL/GenBank/DDBJ databases">
        <title>The macronuclear genome of Stentor coeruleus: a giant cell with tiny introns.</title>
        <authorList>
            <person name="Slabodnick M."/>
            <person name="Ruby J.G."/>
            <person name="Reiff S.B."/>
            <person name="Swart E.C."/>
            <person name="Gosai S."/>
            <person name="Prabakaran S."/>
            <person name="Witkowska E."/>
            <person name="Larue G.E."/>
            <person name="Fisher S."/>
            <person name="Freeman R.M."/>
            <person name="Gunawardena J."/>
            <person name="Chu W."/>
            <person name="Stover N.A."/>
            <person name="Gregory B.D."/>
            <person name="Nowacki M."/>
            <person name="Derisi J."/>
            <person name="Roy S.W."/>
            <person name="Marshall W.F."/>
            <person name="Sood P."/>
        </authorList>
    </citation>
    <scope>NUCLEOTIDE SEQUENCE [LARGE SCALE GENOMIC DNA]</scope>
    <source>
        <strain evidence="2">WM001</strain>
    </source>
</reference>
<organism evidence="2 3">
    <name type="scientific">Stentor coeruleus</name>
    <dbReference type="NCBI Taxonomy" id="5963"/>
    <lineage>
        <taxon>Eukaryota</taxon>
        <taxon>Sar</taxon>
        <taxon>Alveolata</taxon>
        <taxon>Ciliophora</taxon>
        <taxon>Postciliodesmatophora</taxon>
        <taxon>Heterotrichea</taxon>
        <taxon>Heterotrichida</taxon>
        <taxon>Stentoridae</taxon>
        <taxon>Stentor</taxon>
    </lineage>
</organism>
<evidence type="ECO:0000313" key="2">
    <source>
        <dbReference type="EMBL" id="OMJ86461.1"/>
    </source>
</evidence>
<gene>
    <name evidence="2" type="ORF">SteCoe_12042</name>
</gene>
<sequence length="226" mass="26047">MFADAYFSSIKTQSGDDIMICSFWYTEPQSIIGNFPLCKLWILANGSVFYSDSDILTNSCNQSFTLNSFFANLKRAFRENTQEFILKFTIEDEENTAAVEILYKINSIGTSFVNCFKTILIKSFLGDPFQEFMFNVLKVCEIKDNIIARQNKEIEDYKILANRIEETNNQVVKMREETGILLAAKFMVLLNDVKEKIIAEKQSAESLKLEEDFMKSLNPVVKKHKN</sequence>